<dbReference type="Proteomes" id="UP000016930">
    <property type="component" value="Unassembled WGS sequence"/>
</dbReference>
<feature type="region of interest" description="Disordered" evidence="1">
    <location>
        <begin position="309"/>
        <end position="328"/>
    </location>
</feature>
<feature type="transmembrane region" description="Helical" evidence="2">
    <location>
        <begin position="96"/>
        <end position="115"/>
    </location>
</feature>
<feature type="transmembrane region" description="Helical" evidence="2">
    <location>
        <begin position="65"/>
        <end position="84"/>
    </location>
</feature>
<gene>
    <name evidence="4" type="ORF">CERSUDRAFT_86285</name>
</gene>
<feature type="transmembrane region" description="Helical" evidence="2">
    <location>
        <begin position="25"/>
        <end position="44"/>
    </location>
</feature>
<protein>
    <recommendedName>
        <fullName evidence="3">DUF6533 domain-containing protein</fullName>
    </recommendedName>
</protein>
<dbReference type="HOGENOM" id="CLU_035509_7_3_1"/>
<keyword evidence="2" id="KW-1133">Transmembrane helix</keyword>
<accession>M2R820</accession>
<dbReference type="EMBL" id="KB445802">
    <property type="protein sequence ID" value="EMD34836.1"/>
    <property type="molecule type" value="Genomic_DNA"/>
</dbReference>
<evidence type="ECO:0000313" key="5">
    <source>
        <dbReference type="Proteomes" id="UP000016930"/>
    </source>
</evidence>
<proteinExistence type="predicted"/>
<dbReference type="Pfam" id="PF20151">
    <property type="entry name" value="DUF6533"/>
    <property type="match status" value="1"/>
</dbReference>
<keyword evidence="2" id="KW-0472">Membrane</keyword>
<evidence type="ECO:0000256" key="2">
    <source>
        <dbReference type="SAM" id="Phobius"/>
    </source>
</evidence>
<evidence type="ECO:0000259" key="3">
    <source>
        <dbReference type="Pfam" id="PF20151"/>
    </source>
</evidence>
<keyword evidence="2" id="KW-0812">Transmembrane</keyword>
<keyword evidence="5" id="KW-1185">Reference proteome</keyword>
<dbReference type="AlphaFoldDB" id="M2R820"/>
<evidence type="ECO:0000313" key="4">
    <source>
        <dbReference type="EMBL" id="EMD34836.1"/>
    </source>
</evidence>
<feature type="transmembrane region" description="Helical" evidence="2">
    <location>
        <begin position="177"/>
        <end position="198"/>
    </location>
</feature>
<evidence type="ECO:0000256" key="1">
    <source>
        <dbReference type="SAM" id="MobiDB-lite"/>
    </source>
</evidence>
<reference evidence="4 5" key="1">
    <citation type="journal article" date="2012" name="Proc. Natl. Acad. Sci. U.S.A.">
        <title>Comparative genomics of Ceriporiopsis subvermispora and Phanerochaete chrysosporium provide insight into selective ligninolysis.</title>
        <authorList>
            <person name="Fernandez-Fueyo E."/>
            <person name="Ruiz-Duenas F.J."/>
            <person name="Ferreira P."/>
            <person name="Floudas D."/>
            <person name="Hibbett D.S."/>
            <person name="Canessa P."/>
            <person name="Larrondo L.F."/>
            <person name="James T.Y."/>
            <person name="Seelenfreund D."/>
            <person name="Lobos S."/>
            <person name="Polanco R."/>
            <person name="Tello M."/>
            <person name="Honda Y."/>
            <person name="Watanabe T."/>
            <person name="Watanabe T."/>
            <person name="Ryu J.S."/>
            <person name="Kubicek C.P."/>
            <person name="Schmoll M."/>
            <person name="Gaskell J."/>
            <person name="Hammel K.E."/>
            <person name="St John F.J."/>
            <person name="Vanden Wymelenberg A."/>
            <person name="Sabat G."/>
            <person name="Splinter BonDurant S."/>
            <person name="Syed K."/>
            <person name="Yadav J.S."/>
            <person name="Doddapaneni H."/>
            <person name="Subramanian V."/>
            <person name="Lavin J.L."/>
            <person name="Oguiza J.A."/>
            <person name="Perez G."/>
            <person name="Pisabarro A.G."/>
            <person name="Ramirez L."/>
            <person name="Santoyo F."/>
            <person name="Master E."/>
            <person name="Coutinho P.M."/>
            <person name="Henrissat B."/>
            <person name="Lombard V."/>
            <person name="Magnuson J.K."/>
            <person name="Kuees U."/>
            <person name="Hori C."/>
            <person name="Igarashi K."/>
            <person name="Samejima M."/>
            <person name="Held B.W."/>
            <person name="Barry K.W."/>
            <person name="LaButti K.M."/>
            <person name="Lapidus A."/>
            <person name="Lindquist E.A."/>
            <person name="Lucas S.M."/>
            <person name="Riley R."/>
            <person name="Salamov A.A."/>
            <person name="Hoffmeister D."/>
            <person name="Schwenk D."/>
            <person name="Hadar Y."/>
            <person name="Yarden O."/>
            <person name="de Vries R.P."/>
            <person name="Wiebenga A."/>
            <person name="Stenlid J."/>
            <person name="Eastwood D."/>
            <person name="Grigoriev I.V."/>
            <person name="Berka R.M."/>
            <person name="Blanchette R.A."/>
            <person name="Kersten P."/>
            <person name="Martinez A.T."/>
            <person name="Vicuna R."/>
            <person name="Cullen D."/>
        </authorList>
    </citation>
    <scope>NUCLEOTIDE SEQUENCE [LARGE SCALE GENOMIC DNA]</scope>
    <source>
        <strain evidence="4 5">B</strain>
    </source>
</reference>
<sequence length="328" mass="36909">MQLLVDDFDLTSVRGAAVQLDTNRYLAVFSFVILYYDYCLTFPMEVDRFWLSRRKISWGSSFFFLVRYLSIFGHVPVIFQVFWPSYSPKPCLNLQMYHQLFSVILQVLVGVLLIMRTYALYQRSRKILWLLIAVASGVIAVGCWATLAKHPDSPIIPLDVGCTTSLSTIHIFADFTAAWSGMLVFDLVVFLLTLVKCIKLGRGNARTLLDIFVRDGECMAGANLSNILTFIVSPLIKGVTTIFTNIVSATLISRLMLNLRDPKILLRQDTMTFGTSTAPSTPFVSTLEFIPPRFNPGQWINGFSGDLESQNTSGLTTERNDEISLVLR</sequence>
<feature type="transmembrane region" description="Helical" evidence="2">
    <location>
        <begin position="127"/>
        <end position="147"/>
    </location>
</feature>
<organism evidence="4 5">
    <name type="scientific">Ceriporiopsis subvermispora (strain B)</name>
    <name type="common">White-rot fungus</name>
    <name type="synonym">Gelatoporia subvermispora</name>
    <dbReference type="NCBI Taxonomy" id="914234"/>
    <lineage>
        <taxon>Eukaryota</taxon>
        <taxon>Fungi</taxon>
        <taxon>Dikarya</taxon>
        <taxon>Basidiomycota</taxon>
        <taxon>Agaricomycotina</taxon>
        <taxon>Agaricomycetes</taxon>
        <taxon>Polyporales</taxon>
        <taxon>Gelatoporiaceae</taxon>
        <taxon>Gelatoporia</taxon>
    </lineage>
</organism>
<feature type="domain" description="DUF6533" evidence="3">
    <location>
        <begin position="25"/>
        <end position="72"/>
    </location>
</feature>
<dbReference type="OrthoDB" id="3261349at2759"/>
<dbReference type="InterPro" id="IPR045340">
    <property type="entry name" value="DUF6533"/>
</dbReference>
<name>M2R820_CERS8</name>